<proteinExistence type="predicted"/>
<evidence type="ECO:0000313" key="2">
    <source>
        <dbReference type="Proteomes" id="UP000182567"/>
    </source>
</evidence>
<gene>
    <name evidence="1" type="ORF">BLL42_05510</name>
</gene>
<name>A0A1J0EH15_9PSED</name>
<dbReference type="Gene3D" id="3.40.50.720">
    <property type="entry name" value="NAD(P)-binding Rossmann-like Domain"/>
    <property type="match status" value="1"/>
</dbReference>
<dbReference type="SUPFAM" id="SSF51735">
    <property type="entry name" value="NAD(P)-binding Rossmann-fold domains"/>
    <property type="match status" value="1"/>
</dbReference>
<protein>
    <recommendedName>
        <fullName evidence="3">Short chain dehydrogenase</fullName>
    </recommendedName>
</protein>
<evidence type="ECO:0008006" key="3">
    <source>
        <dbReference type="Google" id="ProtNLM"/>
    </source>
</evidence>
<dbReference type="EMBL" id="CP017886">
    <property type="protein sequence ID" value="APC15203.1"/>
    <property type="molecule type" value="Genomic_DNA"/>
</dbReference>
<evidence type="ECO:0000313" key="1">
    <source>
        <dbReference type="EMBL" id="APC15203.1"/>
    </source>
</evidence>
<dbReference type="RefSeq" id="WP_071551164.1">
    <property type="nucleotide sequence ID" value="NZ_CP017886.1"/>
</dbReference>
<organism evidence="1 2">
    <name type="scientific">Pseudomonas frederiksbergensis</name>
    <dbReference type="NCBI Taxonomy" id="104087"/>
    <lineage>
        <taxon>Bacteria</taxon>
        <taxon>Pseudomonadati</taxon>
        <taxon>Pseudomonadota</taxon>
        <taxon>Gammaproteobacteria</taxon>
        <taxon>Pseudomonadales</taxon>
        <taxon>Pseudomonadaceae</taxon>
        <taxon>Pseudomonas</taxon>
    </lineage>
</organism>
<dbReference type="InterPro" id="IPR036291">
    <property type="entry name" value="NAD(P)-bd_dom_sf"/>
</dbReference>
<reference evidence="2" key="1">
    <citation type="submission" date="2016-10" db="EMBL/GenBank/DDBJ databases">
        <title>Pseudomonas frederiksbergensis ERGS4:02 complete genome.</title>
        <authorList>
            <person name="Kumar R."/>
            <person name="Acharya V."/>
            <person name="Singh D."/>
        </authorList>
    </citation>
    <scope>NUCLEOTIDE SEQUENCE [LARGE SCALE GENOMIC DNA]</scope>
    <source>
        <strain evidence="2">ERGS4:02</strain>
    </source>
</reference>
<dbReference type="AlphaFoldDB" id="A0A1J0EH15"/>
<sequence>MKRLLCIGGGNVNGLGQYLFNKAEHQYQVLRISKSDFFSDCFESEVIRFQPDYVLITSASSYKVDLPNIDYQGVDKAFQSRLLPLYKIGALLDRLSVDSVVVISGAASNFIINTYCALSLVNTATEVAVRYLAQEFMGRTRFNYVSPWRVGANGADPEKICVDDVYSAITFLFTNQSINGTGILIDRGFSMNVK</sequence>
<dbReference type="GeneID" id="46907673"/>
<accession>A0A1J0EH15</accession>
<dbReference type="Proteomes" id="UP000182567">
    <property type="component" value="Chromosome"/>
</dbReference>